<evidence type="ECO:0000256" key="1">
    <source>
        <dbReference type="SAM" id="MobiDB-lite"/>
    </source>
</evidence>
<organism evidence="2 3">
    <name type="scientific">Perca flavescens</name>
    <name type="common">American yellow perch</name>
    <name type="synonym">Morone flavescens</name>
    <dbReference type="NCBI Taxonomy" id="8167"/>
    <lineage>
        <taxon>Eukaryota</taxon>
        <taxon>Metazoa</taxon>
        <taxon>Chordata</taxon>
        <taxon>Craniata</taxon>
        <taxon>Vertebrata</taxon>
        <taxon>Euteleostomi</taxon>
        <taxon>Actinopterygii</taxon>
        <taxon>Neopterygii</taxon>
        <taxon>Teleostei</taxon>
        <taxon>Neoteleostei</taxon>
        <taxon>Acanthomorphata</taxon>
        <taxon>Eupercaria</taxon>
        <taxon>Perciformes</taxon>
        <taxon>Percoidei</taxon>
        <taxon>Percidae</taxon>
        <taxon>Percinae</taxon>
        <taxon>Perca</taxon>
    </lineage>
</organism>
<dbReference type="EMBL" id="SCKG01000002">
    <property type="protein sequence ID" value="TDH16352.1"/>
    <property type="molecule type" value="Genomic_DNA"/>
</dbReference>
<comment type="caution">
    <text evidence="2">The sequence shown here is derived from an EMBL/GenBank/DDBJ whole genome shotgun (WGS) entry which is preliminary data.</text>
</comment>
<accession>A0A484DMA4</accession>
<name>A0A484DMA4_PERFV</name>
<feature type="region of interest" description="Disordered" evidence="1">
    <location>
        <begin position="1"/>
        <end position="25"/>
    </location>
</feature>
<evidence type="ECO:0000313" key="2">
    <source>
        <dbReference type="EMBL" id="TDH16352.1"/>
    </source>
</evidence>
<evidence type="ECO:0000313" key="3">
    <source>
        <dbReference type="Proteomes" id="UP000295070"/>
    </source>
</evidence>
<keyword evidence="3" id="KW-1185">Reference proteome</keyword>
<reference evidence="2 3" key="1">
    <citation type="submission" date="2019-01" db="EMBL/GenBank/DDBJ databases">
        <title>A chromosome-scale genome assembly of the yellow perch, Perca flavescens.</title>
        <authorList>
            <person name="Feron R."/>
            <person name="Morvezen R."/>
            <person name="Bestin A."/>
            <person name="Haffray P."/>
            <person name="Klopp C."/>
            <person name="Zahm M."/>
            <person name="Cabau C."/>
            <person name="Roques C."/>
            <person name="Donnadieu C."/>
            <person name="Bouchez O."/>
            <person name="Christie M."/>
            <person name="Larson W."/>
            <person name="Guiguen Y."/>
        </authorList>
    </citation>
    <scope>NUCLEOTIDE SEQUENCE [LARGE SCALE GENOMIC DNA]</scope>
    <source>
        <strain evidence="2">YP-PL-M2</strain>
        <tissue evidence="2">Blood</tissue>
    </source>
</reference>
<gene>
    <name evidence="2" type="ORF">EPR50_G00019010</name>
</gene>
<proteinExistence type="predicted"/>
<protein>
    <submittedName>
        <fullName evidence="2">Uncharacterized protein</fullName>
    </submittedName>
</protein>
<sequence length="77" mass="8897">MAGQQLASEESRRPTTGGSSTQKDLFCQDNNRTICACTLLIEHPSECEEGKRQEREHDRQHLQLSEWRCHLHPLPQL</sequence>
<dbReference type="Proteomes" id="UP000295070">
    <property type="component" value="Chromosome 2"/>
</dbReference>
<dbReference type="AlphaFoldDB" id="A0A484DMA4"/>